<evidence type="ECO:0000313" key="1">
    <source>
        <dbReference type="EMBL" id="MXN49179.1"/>
    </source>
</evidence>
<organism evidence="1 2">
    <name type="scientific">Shinella kummerowiae</name>
    <dbReference type="NCBI Taxonomy" id="417745"/>
    <lineage>
        <taxon>Bacteria</taxon>
        <taxon>Pseudomonadati</taxon>
        <taxon>Pseudomonadota</taxon>
        <taxon>Alphaproteobacteria</taxon>
        <taxon>Hyphomicrobiales</taxon>
        <taxon>Rhizobiaceae</taxon>
        <taxon>Shinella</taxon>
    </lineage>
</organism>
<dbReference type="AlphaFoldDB" id="A0A6N8SKB2"/>
<dbReference type="Proteomes" id="UP000435802">
    <property type="component" value="Unassembled WGS sequence"/>
</dbReference>
<keyword evidence="2" id="KW-1185">Reference proteome</keyword>
<evidence type="ECO:0000313" key="2">
    <source>
        <dbReference type="Proteomes" id="UP000435802"/>
    </source>
</evidence>
<protein>
    <submittedName>
        <fullName evidence="1">Uncharacterized protein</fullName>
    </submittedName>
</protein>
<sequence length="82" mass="9214">MGHRLPHASLAPFGFAVGAVKVIGECVQDRPRRWCALKVWGLRLAKRNGTKKTQVAVARKLAVILYRIWIDGTSFQWSKEPA</sequence>
<proteinExistence type="predicted"/>
<dbReference type="OrthoDB" id="7410629at2"/>
<reference evidence="1 2" key="1">
    <citation type="submission" date="2019-12" db="EMBL/GenBank/DDBJ databases">
        <title>Shinella kummerowiae sp. nov., a symbiotic bacterium isolated from root nodules of the herbal legume Kummerowia stipulacea.</title>
        <authorList>
            <person name="Gao J."/>
        </authorList>
    </citation>
    <scope>NUCLEOTIDE SEQUENCE [LARGE SCALE GENOMIC DNA]</scope>
    <source>
        <strain evidence="1 2">CCBAU 25048</strain>
    </source>
</reference>
<name>A0A6N8SKB2_9HYPH</name>
<dbReference type="EMBL" id="WUMK01000017">
    <property type="protein sequence ID" value="MXN49179.1"/>
    <property type="molecule type" value="Genomic_DNA"/>
</dbReference>
<comment type="caution">
    <text evidence="1">The sequence shown here is derived from an EMBL/GenBank/DDBJ whole genome shotgun (WGS) entry which is preliminary data.</text>
</comment>
<accession>A0A6N8SKB2</accession>
<gene>
    <name evidence="1" type="ORF">GR138_28680</name>
</gene>